<comment type="caution">
    <text evidence="1">The sequence shown here is derived from an EMBL/GenBank/DDBJ whole genome shotgun (WGS) entry which is preliminary data.</text>
</comment>
<evidence type="ECO:0000313" key="1">
    <source>
        <dbReference type="EMBL" id="PHX56353.1"/>
    </source>
</evidence>
<dbReference type="OrthoDB" id="3687123at2"/>
<name>A0A2G4F3J9_9CYAN</name>
<proteinExistence type="predicted"/>
<protein>
    <submittedName>
        <fullName evidence="1">DNA phosphorothioation-associated protein 4</fullName>
    </submittedName>
</protein>
<dbReference type="RefSeq" id="WP_096830154.1">
    <property type="nucleotide sequence ID" value="NZ_NXIB02000022.1"/>
</dbReference>
<keyword evidence="2" id="KW-1185">Reference proteome</keyword>
<reference evidence="1" key="1">
    <citation type="submission" date="2017-10" db="EMBL/GenBank/DDBJ databases">
        <title>Draft genome sequence of the planktic cyanobacteria Tychonema bourrellyi isolated from alpine lentic freshwater.</title>
        <authorList>
            <person name="Tett A."/>
            <person name="Armanini F."/>
            <person name="Asnicar F."/>
            <person name="Boscaini A."/>
            <person name="Pasolli E."/>
            <person name="Zolfo M."/>
            <person name="Donati C."/>
            <person name="Salmaso N."/>
            <person name="Segata N."/>
        </authorList>
    </citation>
    <scope>NUCLEOTIDE SEQUENCE</scope>
    <source>
        <strain evidence="1">FEM_GT703</strain>
    </source>
</reference>
<dbReference type="InterPro" id="IPR023983">
    <property type="entry name" value="DNA_S_mod_dnd_assoc_4"/>
</dbReference>
<dbReference type="AlphaFoldDB" id="A0A2G4F3J9"/>
<evidence type="ECO:0000313" key="2">
    <source>
        <dbReference type="Proteomes" id="UP000226442"/>
    </source>
</evidence>
<dbReference type="Proteomes" id="UP000226442">
    <property type="component" value="Unassembled WGS sequence"/>
</dbReference>
<organism evidence="1 2">
    <name type="scientific">Tychonema bourrellyi FEM_GT703</name>
    <dbReference type="NCBI Taxonomy" id="2040638"/>
    <lineage>
        <taxon>Bacteria</taxon>
        <taxon>Bacillati</taxon>
        <taxon>Cyanobacteriota</taxon>
        <taxon>Cyanophyceae</taxon>
        <taxon>Oscillatoriophycideae</taxon>
        <taxon>Oscillatoriales</taxon>
        <taxon>Microcoleaceae</taxon>
        <taxon>Tychonema</taxon>
    </lineage>
</organism>
<dbReference type="NCBIfam" id="TIGR04062">
    <property type="entry name" value="dnd_assoc_4"/>
    <property type="match status" value="1"/>
</dbReference>
<dbReference type="EMBL" id="NXIB02000022">
    <property type="protein sequence ID" value="PHX56353.1"/>
    <property type="molecule type" value="Genomic_DNA"/>
</dbReference>
<gene>
    <name evidence="1" type="ORF">CP500_005785</name>
</gene>
<accession>A0A2G4F3J9</accession>
<sequence length="156" mass="17785">MAANRIRIAKDKADLVKSLTSSEHKSSPFQTYADVIAFAASLGNKRKKRLPLGDISKREPGSIDLDIFISRGYDMAIKLIAIAETKNPHILSHLDEKVEAERLQIFEEYANGGLEILREEFRGAADYTDRLLLFLISERDNQHRSNEEFDLSKFLF</sequence>